<dbReference type="InParanoid" id="A0A1D6MRB1"/>
<organism evidence="1">
    <name type="scientific">Zea mays</name>
    <name type="common">Maize</name>
    <dbReference type="NCBI Taxonomy" id="4577"/>
    <lineage>
        <taxon>Eukaryota</taxon>
        <taxon>Viridiplantae</taxon>
        <taxon>Streptophyta</taxon>
        <taxon>Embryophyta</taxon>
        <taxon>Tracheophyta</taxon>
        <taxon>Spermatophyta</taxon>
        <taxon>Magnoliopsida</taxon>
        <taxon>Liliopsida</taxon>
        <taxon>Poales</taxon>
        <taxon>Poaceae</taxon>
        <taxon>PACMAD clade</taxon>
        <taxon>Panicoideae</taxon>
        <taxon>Andropogonodae</taxon>
        <taxon>Andropogoneae</taxon>
        <taxon>Tripsacinae</taxon>
        <taxon>Zea</taxon>
    </lineage>
</organism>
<evidence type="ECO:0000313" key="1">
    <source>
        <dbReference type="EMBL" id="ONM31532.1"/>
    </source>
</evidence>
<proteinExistence type="predicted"/>
<dbReference type="AlphaFoldDB" id="A0A1D6MRB1"/>
<dbReference type="PaxDb" id="4577-GRMZM2G151807_P04"/>
<dbReference type="IntAct" id="A0A1D6MRB1">
    <property type="interactions" value="41"/>
</dbReference>
<protein>
    <submittedName>
        <fullName evidence="1">Uncharacterized protein</fullName>
    </submittedName>
</protein>
<name>A0A1D6MRB1_MAIZE</name>
<dbReference type="EMBL" id="CM007649">
    <property type="protein sequence ID" value="ONM31532.1"/>
    <property type="molecule type" value="Genomic_DNA"/>
</dbReference>
<reference evidence="1" key="1">
    <citation type="submission" date="2015-12" db="EMBL/GenBank/DDBJ databases">
        <title>Update maize B73 reference genome by single molecule sequencing technologies.</title>
        <authorList>
            <consortium name="Maize Genome Sequencing Project"/>
            <person name="Ware D."/>
        </authorList>
    </citation>
    <scope>NUCLEOTIDE SEQUENCE [LARGE SCALE GENOMIC DNA]</scope>
    <source>
        <tissue evidence="1">Seedling</tissue>
    </source>
</reference>
<gene>
    <name evidence="1" type="ORF">ZEAMMB73_Zm00001d040561</name>
</gene>
<sequence>MFLAPGSPPSSCSVFLYPLFPRLLVRCARRIFASSTEIYNKNMELRRDSQVPYSIFNLIEGCKIHGVVRELIPVKAMATENKKKMAFTFSRSGDNLNFVQSSTDMFRAKDYSQWEEENTVSKAIMSKKKH</sequence>
<accession>A0A1D6MRB1</accession>